<dbReference type="GO" id="GO:0016226">
    <property type="term" value="P:iron-sulfur cluster assembly"/>
    <property type="evidence" value="ECO:0007669"/>
    <property type="project" value="UniProtKB-UniRule"/>
</dbReference>
<feature type="region of interest" description="Disordered" evidence="14">
    <location>
        <begin position="975"/>
        <end position="1013"/>
    </location>
</feature>
<comment type="function">
    <text evidence="12">Component of the cytosolic iron-sulfur (Fe/S) protein assembly (CIA) machinery. Required for maturation of extramitochondrial Fe-S proteins. The NUBP1-NUBP2 heterotetramer forms a Fe-S scaffold complex, mediating the de novo assembly of an Fe-S cluster and its transfer to target apoproteins. Implicated in the regulation of centrosome duplication. Negatively regulates cilium formation and structure.</text>
</comment>
<dbReference type="GO" id="GO:0045348">
    <property type="term" value="P:positive regulation of MHC class II biosynthetic process"/>
    <property type="evidence" value="ECO:0007669"/>
    <property type="project" value="TreeGrafter"/>
</dbReference>
<dbReference type="InterPro" id="IPR019591">
    <property type="entry name" value="Mrp/NBP35_ATP-bd"/>
</dbReference>
<evidence type="ECO:0000256" key="2">
    <source>
        <dbReference type="ARBA" id="ARBA00004496"/>
    </source>
</evidence>
<feature type="compositionally biased region" description="Basic and acidic residues" evidence="14">
    <location>
        <begin position="983"/>
        <end position="1013"/>
    </location>
</feature>
<evidence type="ECO:0000256" key="10">
    <source>
        <dbReference type="ARBA" id="ARBA00023004"/>
    </source>
</evidence>
<keyword evidence="3 13" id="KW-0004">4Fe-4S</keyword>
<evidence type="ECO:0000256" key="6">
    <source>
        <dbReference type="ARBA" id="ARBA00022723"/>
    </source>
</evidence>
<keyword evidence="10 13" id="KW-0408">Iron</keyword>
<feature type="binding site" evidence="13">
    <location>
        <position position="239"/>
    </location>
    <ligand>
        <name>[4Fe-4S] cluster</name>
        <dbReference type="ChEBI" id="CHEBI:49883"/>
        <label>2</label>
        <note>ligand shared with heterodimeric partner</note>
    </ligand>
</feature>
<dbReference type="Proteomes" id="UP000246464">
    <property type="component" value="Chromosome 19"/>
</dbReference>
<evidence type="ECO:0000256" key="13">
    <source>
        <dbReference type="HAMAP-Rule" id="MF_03038"/>
    </source>
</evidence>
<dbReference type="GO" id="GO:0005737">
    <property type="term" value="C:cytoplasm"/>
    <property type="evidence" value="ECO:0007669"/>
    <property type="project" value="UniProtKB-SubCell"/>
</dbReference>
<dbReference type="GO" id="GO:0005524">
    <property type="term" value="F:ATP binding"/>
    <property type="evidence" value="ECO:0007669"/>
    <property type="project" value="UniProtKB-KW"/>
</dbReference>
<protein>
    <submittedName>
        <fullName evidence="16">Putative MHC class II transactivator</fullName>
    </submittedName>
</protein>
<sequence length="1468" mass="161714">MADVPDNAPEHCPGTASDQAGKSESCQGCPNQTLCASGATKAPDPAIEEIAVKLSAVKHKILILSGKGGVGKSTFSAHLAHALASDGTKEVALLDVDICGPSIPRIMGLEGEQVHQSGSGWSPVYVEDNLAVMSIGFLLGSPDDAVIWRGPKKNGMIKQFLRDVDWGELDYLILDTPPGTSDEHLSIVQYLSSTHVDGAVIITTPQEVSLQDVRKEIRFCQKVKLPIIGVVENMSGFVCPKCKNTSQIFPPTSGGAEQMCADLNLPLLGKVPLDPRIARSCDEGKSFLSEVPDSPAAEVYLRIVQTTDCKAQCPDLNMEVHTEIAVACRTLDLDTNKCMEAEYADTSFPLDTEEAADSLKSLRSLDMEHFDVSGGADAAPFEACAATDTGSITDARLEGHLSVCWLADRATHATDDMECLKGDAQCSTDAGFIDVADLFSPCSPTDSPTNPHNSFYSIMDHSMASDGIDDLEHVLKAAYSTRRCSTDSITDFRERKEDEGGVDSHWGAKMHEVDQDPLDFGVLPDDLSEFMNDDYLEYLLGTDVFFGDTLLNCEEFGTDAESEPNPEKTGVGLTTTPPRILHLHPSIQFITIPDAPGYQVIQTVRLSPPVIRLPLPNTAATPTYIFVPSASPPCKHQVQPLSPEVVKDYILEVKSHMSQTCLEMEEGLSLTSHYVDMQVSQRETLRSGKNTNKGLDKELIIMGDTDRQKSLLGHRQIFGDSNGGNSKRYILLLGNAGMGKTTLMRKLCLDWTRACIPQFDFVFLLDGKTLTLTKPMYSLQTLLLNLSSFVPHCMDPDAVYAQILAASKRVLIIFDGFVELRDYEVLLQTQEKDLSTSLQKDNKAESYTVRQLYSAILQRVLLPGCTLLLTTRPRGSASQLLRRADSFLEVCGFTPADVEAYMSLYFPDPDHRVSALDCLKNCSYLHLLCWNPGLCRLVCLVLEHSKTSDVLPRTLTGLCHRTGLFLSHPMRRRQVVSSAETEGGGREERDEIKGGVEKQDQKENRGRTDDESFDASDDHIMLWANPFLQSYLAGVHLSSSRAVSDRTFHQALPFQSGPKARRRPQREELDLTQRFAVGLLFHNKTELQRLHTYTETSFCKMLVSKQALVTKHVEALSQGDLSPAQVLEACHYVYEASFTCADGNRGRGSTRLVAHLAANLPEVLSFHGVPLNPPDVFTVQKVLERGGNEGRSFCLDLEDSGIRVSGLKALVGLNNINTYRACIADVITLWEQLEQSGEEGLLRGAVSKFKIHPLKVTQVCHAEHLAKLVNIHMHKRLSDSSCTQSDSIWAEGVPAVKELHKLEFELGPEKGALYLPKLWELLPGLHNLQHLDLENSKIRDTGSEKLADALASLCSLEILNLSQNCIGDHGVKKLATKLRYLPKLHCLSLYSNVISDEGAESLAAVLPHMVSLTDLDVKYNKLTDVGAQSLGASLRNCQKIKTLRMWNQCIPYGVFERLQLQDSRILWH</sequence>
<keyword evidence="17" id="KW-1185">Reference proteome</keyword>
<keyword evidence="5" id="KW-0433">Leucine-rich repeat</keyword>
<feature type="binding site" evidence="13">
    <location>
        <position position="242"/>
    </location>
    <ligand>
        <name>[4Fe-4S] cluster</name>
        <dbReference type="ChEBI" id="CHEBI:49883"/>
        <label>2</label>
        <note>ligand shared with heterodimeric partner</note>
    </ligand>
</feature>
<evidence type="ECO:0000256" key="12">
    <source>
        <dbReference type="ARBA" id="ARBA00054528"/>
    </source>
</evidence>
<reference evidence="16 17" key="1">
    <citation type="submission" date="2017-12" db="EMBL/GenBank/DDBJ databases">
        <title>Integrating genomic resources of turbot (Scophthalmus maximus) in depth evaluation of genetic and physical mapping variation across individuals.</title>
        <authorList>
            <person name="Martinez P."/>
        </authorList>
    </citation>
    <scope>NUCLEOTIDE SEQUENCE [LARGE SCALE GENOMIC DNA]</scope>
</reference>
<evidence type="ECO:0000256" key="11">
    <source>
        <dbReference type="ARBA" id="ARBA00023014"/>
    </source>
</evidence>
<dbReference type="InterPro" id="IPR003593">
    <property type="entry name" value="AAA+_ATPase"/>
</dbReference>
<comment type="similarity">
    <text evidence="13">Belongs to the Mrp/NBP35 ATP-binding proteins family. NUBP1/NBP35 subfamily.</text>
</comment>
<dbReference type="GO" id="GO:0051539">
    <property type="term" value="F:4 iron, 4 sulfur cluster binding"/>
    <property type="evidence" value="ECO:0007669"/>
    <property type="project" value="UniProtKB-UniRule"/>
</dbReference>
<accession>A0A2U9CRW2</accession>
<evidence type="ECO:0000256" key="4">
    <source>
        <dbReference type="ARBA" id="ARBA00022490"/>
    </source>
</evidence>
<evidence type="ECO:0000259" key="15">
    <source>
        <dbReference type="PROSITE" id="PS50837"/>
    </source>
</evidence>
<dbReference type="FunFam" id="3.40.50.300:FF:001028">
    <property type="entry name" value="Class II major histocompatibility complex transactivator"/>
    <property type="match status" value="1"/>
</dbReference>
<keyword evidence="11 13" id="KW-0411">Iron-sulfur</keyword>
<dbReference type="PROSITE" id="PS50837">
    <property type="entry name" value="NACHT"/>
    <property type="match status" value="1"/>
</dbReference>
<dbReference type="GO" id="GO:0045944">
    <property type="term" value="P:positive regulation of transcription by RNA polymerase II"/>
    <property type="evidence" value="ECO:0007669"/>
    <property type="project" value="TreeGrafter"/>
</dbReference>
<feature type="binding site" evidence="13">
    <location>
        <position position="29"/>
    </location>
    <ligand>
        <name>[4Fe-4S] cluster</name>
        <dbReference type="ChEBI" id="CHEBI:49883"/>
        <label>1</label>
    </ligand>
</feature>
<dbReference type="SMART" id="SM00368">
    <property type="entry name" value="LRR_RI"/>
    <property type="match status" value="4"/>
</dbReference>
<dbReference type="EMBL" id="CP026261">
    <property type="protein sequence ID" value="AWP18690.1"/>
    <property type="molecule type" value="Genomic_DNA"/>
</dbReference>
<feature type="binding site" evidence="13">
    <location>
        <position position="12"/>
    </location>
    <ligand>
        <name>[4Fe-4S] cluster</name>
        <dbReference type="ChEBI" id="CHEBI:49883"/>
        <label>1</label>
    </ligand>
</feature>
<evidence type="ECO:0000256" key="1">
    <source>
        <dbReference type="ARBA" id="ARBA00004123"/>
    </source>
</evidence>
<dbReference type="InterPro" id="IPR033756">
    <property type="entry name" value="YlxH/NBP35"/>
</dbReference>
<dbReference type="Pfam" id="PF10609">
    <property type="entry name" value="ParA"/>
    <property type="match status" value="1"/>
</dbReference>
<dbReference type="InterPro" id="IPR032675">
    <property type="entry name" value="LRR_dom_sf"/>
</dbReference>
<gene>
    <name evidence="13" type="primary">NUBP1</name>
    <name evidence="16" type="ORF">SMAX5B_020808</name>
</gene>
<dbReference type="Gene3D" id="3.40.50.300">
    <property type="entry name" value="P-loop containing nucleotide triphosphate hydrolases"/>
    <property type="match status" value="2"/>
</dbReference>
<dbReference type="FunFam" id="3.40.50.300:FF:000427">
    <property type="entry name" value="Cytosolic Fe-S cluster assembly factor NUBP1"/>
    <property type="match status" value="1"/>
</dbReference>
<dbReference type="SUPFAM" id="SSF52047">
    <property type="entry name" value="RNI-like"/>
    <property type="match status" value="1"/>
</dbReference>
<dbReference type="SMART" id="SM00382">
    <property type="entry name" value="AAA"/>
    <property type="match status" value="2"/>
</dbReference>
<evidence type="ECO:0000256" key="9">
    <source>
        <dbReference type="ARBA" id="ARBA00022840"/>
    </source>
</evidence>
<evidence type="ECO:0000256" key="14">
    <source>
        <dbReference type="SAM" id="MobiDB-lite"/>
    </source>
</evidence>
<dbReference type="Gene3D" id="3.80.10.10">
    <property type="entry name" value="Ribonuclease Inhibitor"/>
    <property type="match status" value="1"/>
</dbReference>
<comment type="cofactor">
    <cofactor evidence="13">
        <name>[4Fe-4S] cluster</name>
        <dbReference type="ChEBI" id="CHEBI:49883"/>
    </cofactor>
    <text evidence="13">Binds 4 [4Fe-4S] clusters per heterotetramer. Contains two stable clusters in the N-termini of NUBP1 and two labile, bridging clusters between subunits of the NUBP1-NUBP2 heterotetramer.</text>
</comment>
<dbReference type="PROSITE" id="PS01215">
    <property type="entry name" value="MRP"/>
    <property type="match status" value="1"/>
</dbReference>
<dbReference type="InterPro" id="IPR028601">
    <property type="entry name" value="NUBP1/Nbp35"/>
</dbReference>
<proteinExistence type="inferred from homology"/>
<comment type="subcellular location">
    <subcellularLocation>
        <location evidence="2 13">Cytoplasm</location>
    </subcellularLocation>
    <subcellularLocation>
        <location evidence="1">Nucleus</location>
    </subcellularLocation>
</comment>
<evidence type="ECO:0000256" key="3">
    <source>
        <dbReference type="ARBA" id="ARBA00022485"/>
    </source>
</evidence>
<dbReference type="PANTHER" id="PTHR47189:SF1">
    <property type="entry name" value="MHC CLASS II TRANSACTIVATOR"/>
    <property type="match status" value="1"/>
</dbReference>
<evidence type="ECO:0000313" key="16">
    <source>
        <dbReference type="EMBL" id="AWP18690.1"/>
    </source>
</evidence>
<feature type="binding site" evidence="13">
    <location>
        <position position="35"/>
    </location>
    <ligand>
        <name>[4Fe-4S] cluster</name>
        <dbReference type="ChEBI" id="CHEBI:49883"/>
        <label>1</label>
    </ligand>
</feature>
<dbReference type="GO" id="GO:0046872">
    <property type="term" value="F:metal ion binding"/>
    <property type="evidence" value="ECO:0007669"/>
    <property type="project" value="UniProtKB-KW"/>
</dbReference>
<dbReference type="GO" id="GO:0140663">
    <property type="term" value="F:ATP-dependent FeS chaperone activity"/>
    <property type="evidence" value="ECO:0007669"/>
    <property type="project" value="InterPro"/>
</dbReference>
<dbReference type="SUPFAM" id="SSF52540">
    <property type="entry name" value="P-loop containing nucleoside triphosphate hydrolases"/>
    <property type="match status" value="2"/>
</dbReference>
<dbReference type="HAMAP" id="MF_02040">
    <property type="entry name" value="Mrp_NBP35"/>
    <property type="match status" value="1"/>
</dbReference>
<feature type="region of interest" description="Disordered" evidence="14">
    <location>
        <begin position="1"/>
        <end position="23"/>
    </location>
</feature>
<dbReference type="STRING" id="52904.ENSSMAP00000013784"/>
<keyword evidence="9 13" id="KW-0067">ATP-binding</keyword>
<evidence type="ECO:0000256" key="5">
    <source>
        <dbReference type="ARBA" id="ARBA00022614"/>
    </source>
</evidence>
<keyword evidence="8 13" id="KW-0547">Nucleotide-binding</keyword>
<comment type="subunit">
    <text evidence="13">Heterotetramer of 2 NUBP1 and 2 NUBP2 chains.</text>
</comment>
<dbReference type="PANTHER" id="PTHR47189">
    <property type="entry name" value="MHC CLASS II TRANSACTIVATOR"/>
    <property type="match status" value="1"/>
</dbReference>
<keyword evidence="7" id="KW-0677">Repeat</keyword>
<evidence type="ECO:0000256" key="7">
    <source>
        <dbReference type="ARBA" id="ARBA00022737"/>
    </source>
</evidence>
<dbReference type="GO" id="GO:0045345">
    <property type="term" value="P:positive regulation of MHC class I biosynthetic process"/>
    <property type="evidence" value="ECO:0007669"/>
    <property type="project" value="TreeGrafter"/>
</dbReference>
<keyword evidence="6 13" id="KW-0479">Metal-binding</keyword>
<organism evidence="16 17">
    <name type="scientific">Scophthalmus maximus</name>
    <name type="common">Turbot</name>
    <name type="synonym">Psetta maxima</name>
    <dbReference type="NCBI Taxonomy" id="52904"/>
    <lineage>
        <taxon>Eukaryota</taxon>
        <taxon>Metazoa</taxon>
        <taxon>Chordata</taxon>
        <taxon>Craniata</taxon>
        <taxon>Vertebrata</taxon>
        <taxon>Euteleostomi</taxon>
        <taxon>Actinopterygii</taxon>
        <taxon>Neopterygii</taxon>
        <taxon>Teleostei</taxon>
        <taxon>Neoteleostei</taxon>
        <taxon>Acanthomorphata</taxon>
        <taxon>Carangaria</taxon>
        <taxon>Pleuronectiformes</taxon>
        <taxon>Pleuronectoidei</taxon>
        <taxon>Scophthalmidae</taxon>
        <taxon>Scophthalmus</taxon>
    </lineage>
</organism>
<dbReference type="Pfam" id="PF05729">
    <property type="entry name" value="NACHT"/>
    <property type="match status" value="1"/>
</dbReference>
<dbReference type="InterPro" id="IPR000808">
    <property type="entry name" value="Mrp-like_CS"/>
</dbReference>
<dbReference type="InterPro" id="IPR027417">
    <property type="entry name" value="P-loop_NTPase"/>
</dbReference>
<dbReference type="InterPro" id="IPR001611">
    <property type="entry name" value="Leu-rich_rpt"/>
</dbReference>
<name>A0A2U9CRW2_SCOMX</name>
<dbReference type="CDD" id="cd02037">
    <property type="entry name" value="Mrp_NBP35"/>
    <property type="match status" value="1"/>
</dbReference>
<keyword evidence="4 13" id="KW-0963">Cytoplasm</keyword>
<dbReference type="HAMAP" id="MF_03038">
    <property type="entry name" value="NUBP1"/>
    <property type="match status" value="1"/>
</dbReference>
<evidence type="ECO:0000313" key="17">
    <source>
        <dbReference type="Proteomes" id="UP000246464"/>
    </source>
</evidence>
<dbReference type="GO" id="GO:0005634">
    <property type="term" value="C:nucleus"/>
    <property type="evidence" value="ECO:0007669"/>
    <property type="project" value="UniProtKB-SubCell"/>
</dbReference>
<dbReference type="Pfam" id="PF13516">
    <property type="entry name" value="LRR_6"/>
    <property type="match status" value="4"/>
</dbReference>
<feature type="binding site" evidence="13">
    <location>
        <begin position="66"/>
        <end position="73"/>
    </location>
    <ligand>
        <name>ATP</name>
        <dbReference type="ChEBI" id="CHEBI:30616"/>
    </ligand>
</feature>
<feature type="binding site" evidence="13">
    <location>
        <position position="26"/>
    </location>
    <ligand>
        <name>[4Fe-4S] cluster</name>
        <dbReference type="ChEBI" id="CHEBI:49883"/>
        <label>1</label>
    </ligand>
</feature>
<feature type="domain" description="NACHT" evidence="15">
    <location>
        <begin position="728"/>
        <end position="873"/>
    </location>
</feature>
<evidence type="ECO:0000256" key="8">
    <source>
        <dbReference type="ARBA" id="ARBA00022741"/>
    </source>
</evidence>
<dbReference type="InterPro" id="IPR007111">
    <property type="entry name" value="NACHT_NTPase"/>
</dbReference>